<proteinExistence type="predicted"/>
<feature type="compositionally biased region" description="Basic and acidic residues" evidence="1">
    <location>
        <begin position="181"/>
        <end position="215"/>
    </location>
</feature>
<protein>
    <submittedName>
        <fullName evidence="2">Uncharacterized protein</fullName>
    </submittedName>
</protein>
<dbReference type="AlphaFoldDB" id="A0A667XLD3"/>
<feature type="region of interest" description="Disordered" evidence="1">
    <location>
        <begin position="181"/>
        <end position="225"/>
    </location>
</feature>
<dbReference type="FunCoup" id="A0A667XLD3">
    <property type="interactions" value="2"/>
</dbReference>
<name>A0A667XLD3_9TELE</name>
<accession>A0A667XLD3</accession>
<keyword evidence="3" id="KW-1185">Reference proteome</keyword>
<dbReference type="GeneTree" id="ENSGT00940000164220"/>
<reference evidence="2" key="2">
    <citation type="submission" date="2025-08" db="UniProtKB">
        <authorList>
            <consortium name="Ensembl"/>
        </authorList>
    </citation>
    <scope>IDENTIFICATION</scope>
</reference>
<evidence type="ECO:0000313" key="3">
    <source>
        <dbReference type="Proteomes" id="UP000472263"/>
    </source>
</evidence>
<reference evidence="2" key="3">
    <citation type="submission" date="2025-09" db="UniProtKB">
        <authorList>
            <consortium name="Ensembl"/>
        </authorList>
    </citation>
    <scope>IDENTIFICATION</scope>
</reference>
<dbReference type="Ensembl" id="ENSMMDT00005013442.1">
    <property type="protein sequence ID" value="ENSMMDP00005013069.1"/>
    <property type="gene ID" value="ENSMMDG00005006842.1"/>
</dbReference>
<evidence type="ECO:0000313" key="2">
    <source>
        <dbReference type="Ensembl" id="ENSMMDP00005013069.1"/>
    </source>
</evidence>
<dbReference type="PANTHER" id="PTHR34488:SF1">
    <property type="entry name" value="SI:CH211-245H14.1-RELATED"/>
    <property type="match status" value="1"/>
</dbReference>
<reference evidence="2" key="1">
    <citation type="submission" date="2019-06" db="EMBL/GenBank/DDBJ databases">
        <authorList>
            <consortium name="Wellcome Sanger Institute Data Sharing"/>
        </authorList>
    </citation>
    <scope>NUCLEOTIDE SEQUENCE [LARGE SCALE GENOMIC DNA]</scope>
</reference>
<organism evidence="2 3">
    <name type="scientific">Myripristis murdjan</name>
    <name type="common">pinecone soldierfish</name>
    <dbReference type="NCBI Taxonomy" id="586833"/>
    <lineage>
        <taxon>Eukaryota</taxon>
        <taxon>Metazoa</taxon>
        <taxon>Chordata</taxon>
        <taxon>Craniata</taxon>
        <taxon>Vertebrata</taxon>
        <taxon>Euteleostomi</taxon>
        <taxon>Actinopterygii</taxon>
        <taxon>Neopterygii</taxon>
        <taxon>Teleostei</taxon>
        <taxon>Neoteleostei</taxon>
        <taxon>Acanthomorphata</taxon>
        <taxon>Holocentriformes</taxon>
        <taxon>Holocentridae</taxon>
        <taxon>Myripristis</taxon>
    </lineage>
</organism>
<evidence type="ECO:0000256" key="1">
    <source>
        <dbReference type="SAM" id="MobiDB-lite"/>
    </source>
</evidence>
<sequence length="225" mass="25550">MEKFYKVISGNTLDSHQKFVQQLIKGGATEVDSPDKSDVIIFFCPIISRLGTDITAALSNISELCGCKPVILVVMHHTFNPELTVADSSRLVNSSSVQLVVDCLFYETKGLLDCPRNENAVTEVLKQMDLPKSSSQIFSTLWQKYVSGCTQCKQKDGQLRKKNQQLKEMKAEIEKLKQELEELRKLKDKPEHPEKLQREEKANMEEQREGIEALKESNIQPEHQG</sequence>
<dbReference type="Proteomes" id="UP000472263">
    <property type="component" value="Chromosome 19"/>
</dbReference>
<dbReference type="PANTHER" id="PTHR34488">
    <property type="entry name" value="SI:CH211-245H14.1-RELATED"/>
    <property type="match status" value="1"/>
</dbReference>
<dbReference type="InParanoid" id="A0A667XLD3"/>